<dbReference type="HAMAP" id="MF_00210">
    <property type="entry name" value="EPSP_synth"/>
    <property type="match status" value="1"/>
</dbReference>
<feature type="binding site" evidence="7">
    <location>
        <position position="173"/>
    </location>
    <ligand>
        <name>3-phosphoshikimate</name>
        <dbReference type="ChEBI" id="CHEBI:145989"/>
    </ligand>
</feature>
<sequence length="444" mass="47019">MTGAAQPDLVLDPSTRAHGSLNLPGSKSISNRVLLLAALSVGSTDIHGLLDSDDTRVMLQALSGLGIGVGRRKNGVVTVTSPGRFRILQANLFLGNAGTAFRPLTAALAFAGGDYQLSGVPRMHERPIGDLVDALRGLGADIDYLGERGFPPLRIKPAMAEGDSVEVNGSVSSQFLTALLLAGPMLALQTGQDLRITVVGTLISKPYIDITTNLMAKFGVQVQRQTDATGRLVFVIPKDIRYQSPGTIHVEADASSASYFMALGLIGQGPITIRGVGADSIQGDMAFAKTIEQMGGRLEMAPDAVTVSGVSVANGARLKAFDEDFNLIPDAAMTAAVLAIYADGPCTLRNIGSWRVKETDRIHAMATELAKLGARVDSGEDWLTVYPIESGRWRAASIHTYDDHRIAMCFSLAAFGPVPVSIQDPGCVAKTFPDYFSVYSQVVS</sequence>
<dbReference type="Gene3D" id="3.65.10.10">
    <property type="entry name" value="Enolpyruvate transferase domain"/>
    <property type="match status" value="2"/>
</dbReference>
<dbReference type="PIRSF" id="PIRSF000505">
    <property type="entry name" value="EPSPS"/>
    <property type="match status" value="1"/>
</dbReference>
<proteinExistence type="inferred from homology"/>
<gene>
    <name evidence="7 9" type="primary">aroA</name>
    <name evidence="9" type="ORF">DHf2319_10185</name>
</gene>
<comment type="function">
    <text evidence="7">Catalyzes the transfer of the enolpyruvyl moiety of phosphoenolpyruvate (PEP) to the 5-hydroxyl of shikimate-3-phosphate (S3P) to produce enolpyruvyl shikimate-3-phosphate and inorganic phosphate.</text>
</comment>
<evidence type="ECO:0000256" key="2">
    <source>
        <dbReference type="ARBA" id="ARBA00009948"/>
    </source>
</evidence>
<dbReference type="PROSITE" id="PS00104">
    <property type="entry name" value="EPSP_SYNTHASE_1"/>
    <property type="match status" value="1"/>
</dbReference>
<evidence type="ECO:0000256" key="4">
    <source>
        <dbReference type="ARBA" id="ARBA00022679"/>
    </source>
</evidence>
<comment type="subunit">
    <text evidence="7">Monomer.</text>
</comment>
<keyword evidence="3 7" id="KW-0028">Amino-acid biosynthesis</keyword>
<dbReference type="NCBIfam" id="TIGR01356">
    <property type="entry name" value="aroA"/>
    <property type="match status" value="1"/>
</dbReference>
<evidence type="ECO:0000313" key="10">
    <source>
        <dbReference type="Proteomes" id="UP000831607"/>
    </source>
</evidence>
<dbReference type="CDD" id="cd01556">
    <property type="entry name" value="EPSP_synthase"/>
    <property type="match status" value="1"/>
</dbReference>
<comment type="catalytic activity">
    <reaction evidence="6">
        <text>3-phosphoshikimate + phosphoenolpyruvate = 5-O-(1-carboxyvinyl)-3-phosphoshikimate + phosphate</text>
        <dbReference type="Rhea" id="RHEA:21256"/>
        <dbReference type="ChEBI" id="CHEBI:43474"/>
        <dbReference type="ChEBI" id="CHEBI:57701"/>
        <dbReference type="ChEBI" id="CHEBI:58702"/>
        <dbReference type="ChEBI" id="CHEBI:145989"/>
        <dbReference type="EC" id="2.5.1.19"/>
    </reaction>
    <physiologicalReaction direction="left-to-right" evidence="6">
        <dbReference type="Rhea" id="RHEA:21257"/>
    </physiologicalReaction>
</comment>
<feature type="binding site" evidence="7">
    <location>
        <position position="204"/>
    </location>
    <ligand>
        <name>3-phosphoshikimate</name>
        <dbReference type="ChEBI" id="CHEBI:145989"/>
    </ligand>
</feature>
<evidence type="ECO:0000259" key="8">
    <source>
        <dbReference type="Pfam" id="PF00275"/>
    </source>
</evidence>
<feature type="binding site" evidence="7">
    <location>
        <position position="172"/>
    </location>
    <ligand>
        <name>3-phosphoshikimate</name>
        <dbReference type="ChEBI" id="CHEBI:145989"/>
    </ligand>
</feature>
<feature type="binding site" evidence="7">
    <location>
        <position position="28"/>
    </location>
    <ligand>
        <name>3-phosphoshikimate</name>
        <dbReference type="ChEBI" id="CHEBI:145989"/>
    </ligand>
</feature>
<dbReference type="Pfam" id="PF00275">
    <property type="entry name" value="EPSP_synthase"/>
    <property type="match status" value="1"/>
</dbReference>
<feature type="binding site" evidence="7">
    <location>
        <position position="32"/>
    </location>
    <ligand>
        <name>3-phosphoshikimate</name>
        <dbReference type="ChEBI" id="CHEBI:145989"/>
    </ligand>
</feature>
<evidence type="ECO:0000256" key="3">
    <source>
        <dbReference type="ARBA" id="ARBA00022605"/>
    </source>
</evidence>
<feature type="binding site" evidence="7">
    <location>
        <position position="174"/>
    </location>
    <ligand>
        <name>phosphoenolpyruvate</name>
        <dbReference type="ChEBI" id="CHEBI:58702"/>
    </ligand>
</feature>
<evidence type="ECO:0000256" key="1">
    <source>
        <dbReference type="ARBA" id="ARBA00004811"/>
    </source>
</evidence>
<evidence type="ECO:0000256" key="7">
    <source>
        <dbReference type="HAMAP-Rule" id="MF_00210"/>
    </source>
</evidence>
<dbReference type="RefSeq" id="WP_243478057.1">
    <property type="nucleotide sequence ID" value="NZ_CP063982.1"/>
</dbReference>
<feature type="domain" description="Enolpyruvate transferase" evidence="8">
    <location>
        <begin position="12"/>
        <end position="437"/>
    </location>
</feature>
<feature type="binding site" evidence="7">
    <location>
        <position position="98"/>
    </location>
    <ligand>
        <name>phosphoenolpyruvate</name>
        <dbReference type="ChEBI" id="CHEBI:58702"/>
    </ligand>
</feature>
<keyword evidence="7" id="KW-0963">Cytoplasm</keyword>
<feature type="binding site" evidence="7">
    <location>
        <position position="27"/>
    </location>
    <ligand>
        <name>phosphoenolpyruvate</name>
        <dbReference type="ChEBI" id="CHEBI:58702"/>
    </ligand>
</feature>
<dbReference type="EC" id="2.5.1.19" evidence="7"/>
<dbReference type="InterPro" id="IPR006264">
    <property type="entry name" value="EPSP_synthase"/>
</dbReference>
<feature type="binding site" evidence="7">
    <location>
        <position position="405"/>
    </location>
    <ligand>
        <name>phosphoenolpyruvate</name>
        <dbReference type="ChEBI" id="CHEBI:58702"/>
    </ligand>
</feature>
<dbReference type="PANTHER" id="PTHR21090">
    <property type="entry name" value="AROM/DEHYDROQUINATE SYNTHASE"/>
    <property type="match status" value="1"/>
</dbReference>
<dbReference type="InterPro" id="IPR036968">
    <property type="entry name" value="Enolpyruvate_Tfrase_sf"/>
</dbReference>
<comment type="caution">
    <text evidence="7">Lacks conserved residue(s) required for the propagation of feature annotation.</text>
</comment>
<dbReference type="InterPro" id="IPR001986">
    <property type="entry name" value="Enolpyruvate_Tfrase_dom"/>
</dbReference>
<keyword evidence="4 7" id="KW-0808">Transferase</keyword>
<organism evidence="9 10">
    <name type="scientific">Orrella daihaiensis</name>
    <dbReference type="NCBI Taxonomy" id="2782176"/>
    <lineage>
        <taxon>Bacteria</taxon>
        <taxon>Pseudomonadati</taxon>
        <taxon>Pseudomonadota</taxon>
        <taxon>Betaproteobacteria</taxon>
        <taxon>Burkholderiales</taxon>
        <taxon>Alcaligenaceae</taxon>
        <taxon>Orrella</taxon>
    </lineage>
</organism>
<feature type="binding site" evidence="7">
    <location>
        <position position="357"/>
    </location>
    <ligand>
        <name>3-phosphoshikimate</name>
        <dbReference type="ChEBI" id="CHEBI:145989"/>
    </ligand>
</feature>
<dbReference type="PANTHER" id="PTHR21090:SF5">
    <property type="entry name" value="PENTAFUNCTIONAL AROM POLYPEPTIDE"/>
    <property type="match status" value="1"/>
</dbReference>
<protein>
    <recommendedName>
        <fullName evidence="7">3-phosphoshikimate 1-carboxyvinyltransferase</fullName>
        <ecNumber evidence="7">2.5.1.19</ecNumber>
    </recommendedName>
    <alternativeName>
        <fullName evidence="7">5-enolpyruvylshikimate-3-phosphate synthase</fullName>
        <shortName evidence="7">EPSP synthase</shortName>
        <shortName evidence="7">EPSPS</shortName>
    </alternativeName>
</protein>
<feature type="binding site" evidence="7">
    <location>
        <position position="330"/>
    </location>
    <ligand>
        <name>3-phosphoshikimate</name>
        <dbReference type="ChEBI" id="CHEBI:145989"/>
    </ligand>
</feature>
<comment type="subcellular location">
    <subcellularLocation>
        <location evidence="7">Cytoplasm</location>
    </subcellularLocation>
</comment>
<dbReference type="EMBL" id="CP063982">
    <property type="protein sequence ID" value="UOD49812.1"/>
    <property type="molecule type" value="Genomic_DNA"/>
</dbReference>
<evidence type="ECO:0000313" key="9">
    <source>
        <dbReference type="EMBL" id="UOD49812.1"/>
    </source>
</evidence>
<feature type="binding site" evidence="7">
    <location>
        <position position="126"/>
    </location>
    <ligand>
        <name>phosphoenolpyruvate</name>
        <dbReference type="ChEBI" id="CHEBI:58702"/>
    </ligand>
</feature>
<keyword evidence="5 7" id="KW-0057">Aromatic amino acid biosynthesis</keyword>
<accession>A0ABY4AHQ1</accession>
<feature type="binding site" evidence="7">
    <location>
        <position position="27"/>
    </location>
    <ligand>
        <name>3-phosphoshikimate</name>
        <dbReference type="ChEBI" id="CHEBI:145989"/>
    </ligand>
</feature>
<evidence type="ECO:0000256" key="5">
    <source>
        <dbReference type="ARBA" id="ARBA00023141"/>
    </source>
</evidence>
<dbReference type="PROSITE" id="PS00885">
    <property type="entry name" value="EPSP_SYNTHASE_2"/>
    <property type="match status" value="1"/>
</dbReference>
<dbReference type="Proteomes" id="UP000831607">
    <property type="component" value="Chromosome"/>
</dbReference>
<feature type="binding site" evidence="7">
    <location>
        <position position="430"/>
    </location>
    <ligand>
        <name>phosphoenolpyruvate</name>
        <dbReference type="ChEBI" id="CHEBI:58702"/>
    </ligand>
</feature>
<reference evidence="9 10" key="1">
    <citation type="submission" date="2020-11" db="EMBL/GenBank/DDBJ databases">
        <title>Algicoccus daihaiensis sp.nov., isolated from Daihai Lake in Inner Mongolia.</title>
        <authorList>
            <person name="Kai J."/>
        </authorList>
    </citation>
    <scope>NUCLEOTIDE SEQUENCE [LARGE SCALE GENOMIC DNA]</scope>
    <source>
        <strain evidence="10">f23</strain>
    </source>
</reference>
<feature type="binding site" evidence="7">
    <location>
        <position position="361"/>
    </location>
    <ligand>
        <name>phosphoenolpyruvate</name>
        <dbReference type="ChEBI" id="CHEBI:58702"/>
    </ligand>
</feature>
<dbReference type="GO" id="GO:0003866">
    <property type="term" value="F:3-phosphoshikimate 1-carboxyvinyltransferase activity"/>
    <property type="evidence" value="ECO:0007669"/>
    <property type="project" value="UniProtKB-EC"/>
</dbReference>
<keyword evidence="10" id="KW-1185">Reference proteome</keyword>
<dbReference type="InterPro" id="IPR013792">
    <property type="entry name" value="RNA3'P_cycl/enolpyr_Trfase_a/b"/>
</dbReference>
<dbReference type="SUPFAM" id="SSF55205">
    <property type="entry name" value="EPT/RTPC-like"/>
    <property type="match status" value="1"/>
</dbReference>
<comment type="similarity">
    <text evidence="2 7">Belongs to the EPSP synthase family.</text>
</comment>
<feature type="binding site" evidence="7">
    <location>
        <position position="174"/>
    </location>
    <ligand>
        <name>3-phosphoshikimate</name>
        <dbReference type="ChEBI" id="CHEBI:145989"/>
    </ligand>
</feature>
<feature type="active site" description="Proton acceptor" evidence="7">
    <location>
        <position position="330"/>
    </location>
</feature>
<comment type="pathway">
    <text evidence="1 7">Metabolic intermediate biosynthesis; chorismate biosynthesis; chorismate from D-erythrose 4-phosphate and phosphoenolpyruvate: step 6/7.</text>
</comment>
<dbReference type="InterPro" id="IPR023193">
    <property type="entry name" value="EPSP_synthase_CS"/>
</dbReference>
<evidence type="ECO:0000256" key="6">
    <source>
        <dbReference type="ARBA" id="ARBA00044633"/>
    </source>
</evidence>
<name>A0ABY4AHQ1_9BURK</name>